<dbReference type="GO" id="GO:0031418">
    <property type="term" value="F:L-ascorbic acid binding"/>
    <property type="evidence" value="ECO:0007669"/>
    <property type="project" value="UniProtKB-KW"/>
</dbReference>
<evidence type="ECO:0000313" key="9">
    <source>
        <dbReference type="Proteomes" id="UP000052268"/>
    </source>
</evidence>
<feature type="domain" description="Fe2OG dioxygenase" evidence="7">
    <location>
        <begin position="108"/>
        <end position="217"/>
    </location>
</feature>
<dbReference type="PROSITE" id="PS51471">
    <property type="entry name" value="FE2OG_OXY"/>
    <property type="match status" value="1"/>
</dbReference>
<keyword evidence="3" id="KW-0847">Vitamin C</keyword>
<evidence type="ECO:0000256" key="4">
    <source>
        <dbReference type="ARBA" id="ARBA00022964"/>
    </source>
</evidence>
<dbReference type="PANTHER" id="PTHR10869:SF246">
    <property type="entry name" value="TRANSMEMBRANE PROLYL 4-HYDROXYLASE"/>
    <property type="match status" value="1"/>
</dbReference>
<evidence type="ECO:0000256" key="1">
    <source>
        <dbReference type="ARBA" id="ARBA00001961"/>
    </source>
</evidence>
<dbReference type="Gene3D" id="2.60.120.620">
    <property type="entry name" value="q2cbj1_9rhob like domain"/>
    <property type="match status" value="1"/>
</dbReference>
<sequence length="221" mass="24898">MTIAAHPDRKALARIGASVRERLAGETCVRRLPDERAEIYAIDDFLPVLACIHLMAAIDAVACPSSLIDGTDWPDYRTSFSGDLDAMDTCVQDLETRISILTGIASACGESAQGQRYQCGQYFREHCDWFDTDSRYWRRERHCGGQRSWTAMVYLNAVDEGGLTDFPRMELSIPPRSGTLLLWNNAQPCGAPNPWTLHAARPVVRGVKYVVTKWFRARTWQ</sequence>
<keyword evidence="2" id="KW-0479">Metal-binding</keyword>
<evidence type="ECO:0000313" key="8">
    <source>
        <dbReference type="EMBL" id="KMS59241.1"/>
    </source>
</evidence>
<dbReference type="InterPro" id="IPR006620">
    <property type="entry name" value="Pro_4_hyd_alph"/>
</dbReference>
<dbReference type="GO" id="GO:0051213">
    <property type="term" value="F:dioxygenase activity"/>
    <property type="evidence" value="ECO:0007669"/>
    <property type="project" value="UniProtKB-KW"/>
</dbReference>
<comment type="caution">
    <text evidence="8">The sequence shown here is derived from an EMBL/GenBank/DDBJ whole genome shotgun (WGS) entry which is preliminary data.</text>
</comment>
<organism evidence="8 9">
    <name type="scientific">Novosphingobium barchaimii LL02</name>
    <dbReference type="NCBI Taxonomy" id="1114963"/>
    <lineage>
        <taxon>Bacteria</taxon>
        <taxon>Pseudomonadati</taxon>
        <taxon>Pseudomonadota</taxon>
        <taxon>Alphaproteobacteria</taxon>
        <taxon>Sphingomonadales</taxon>
        <taxon>Sphingomonadaceae</taxon>
        <taxon>Novosphingobium</taxon>
    </lineage>
</organism>
<keyword evidence="5" id="KW-0560">Oxidoreductase</keyword>
<keyword evidence="6" id="KW-0408">Iron</keyword>
<dbReference type="SMART" id="SM00702">
    <property type="entry name" value="P4Hc"/>
    <property type="match status" value="1"/>
</dbReference>
<keyword evidence="4" id="KW-0223">Dioxygenase</keyword>
<evidence type="ECO:0000259" key="7">
    <source>
        <dbReference type="PROSITE" id="PS51471"/>
    </source>
</evidence>
<dbReference type="GO" id="GO:0016705">
    <property type="term" value="F:oxidoreductase activity, acting on paired donors, with incorporation or reduction of molecular oxygen"/>
    <property type="evidence" value="ECO:0007669"/>
    <property type="project" value="InterPro"/>
</dbReference>
<accession>A0A0J7Y5S3</accession>
<evidence type="ECO:0000256" key="3">
    <source>
        <dbReference type="ARBA" id="ARBA00022896"/>
    </source>
</evidence>
<dbReference type="PATRIC" id="fig|1114963.3.peg.596"/>
<dbReference type="OrthoDB" id="269774at2"/>
<comment type="cofactor">
    <cofactor evidence="1">
        <name>L-ascorbate</name>
        <dbReference type="ChEBI" id="CHEBI:38290"/>
    </cofactor>
</comment>
<dbReference type="InterPro" id="IPR045054">
    <property type="entry name" value="P4HA-like"/>
</dbReference>
<evidence type="ECO:0000256" key="2">
    <source>
        <dbReference type="ARBA" id="ARBA00022723"/>
    </source>
</evidence>
<dbReference type="InterPro" id="IPR005123">
    <property type="entry name" value="Oxoglu/Fe-dep_dioxygenase_dom"/>
</dbReference>
<evidence type="ECO:0000256" key="6">
    <source>
        <dbReference type="ARBA" id="ARBA00023004"/>
    </source>
</evidence>
<protein>
    <submittedName>
        <fullName evidence="8">2OG-Fe(II) oxygenase</fullName>
    </submittedName>
</protein>
<reference evidence="8 9" key="1">
    <citation type="journal article" date="2015" name="G3 (Bethesda)">
        <title>Insights into Ongoing Evolution of the Hexachlorocyclohexane Catabolic Pathway from Comparative Genomics of Ten Sphingomonadaceae Strains.</title>
        <authorList>
            <person name="Pearce S.L."/>
            <person name="Oakeshott J.G."/>
            <person name="Pandey G."/>
        </authorList>
    </citation>
    <scope>NUCLEOTIDE SEQUENCE [LARGE SCALE GENOMIC DNA]</scope>
    <source>
        <strain evidence="8 9">LL02</strain>
    </source>
</reference>
<proteinExistence type="predicted"/>
<dbReference type="RefSeq" id="WP_059150029.1">
    <property type="nucleotide sequence ID" value="NZ_KQ130452.1"/>
</dbReference>
<dbReference type="Proteomes" id="UP000052268">
    <property type="component" value="Unassembled WGS sequence"/>
</dbReference>
<dbReference type="AlphaFoldDB" id="A0A0J7Y5S3"/>
<dbReference type="Pfam" id="PF13640">
    <property type="entry name" value="2OG-FeII_Oxy_3"/>
    <property type="match status" value="1"/>
</dbReference>
<dbReference type="GO" id="GO:0005506">
    <property type="term" value="F:iron ion binding"/>
    <property type="evidence" value="ECO:0007669"/>
    <property type="project" value="InterPro"/>
</dbReference>
<keyword evidence="9" id="KW-1185">Reference proteome</keyword>
<dbReference type="PANTHER" id="PTHR10869">
    <property type="entry name" value="PROLYL 4-HYDROXYLASE ALPHA SUBUNIT"/>
    <property type="match status" value="1"/>
</dbReference>
<name>A0A0J7Y5S3_9SPHN</name>
<evidence type="ECO:0000256" key="5">
    <source>
        <dbReference type="ARBA" id="ARBA00023002"/>
    </source>
</evidence>
<dbReference type="InterPro" id="IPR044862">
    <property type="entry name" value="Pro_4_hyd_alph_FE2OG_OXY"/>
</dbReference>
<dbReference type="EMBL" id="JACU01000002">
    <property type="protein sequence ID" value="KMS59241.1"/>
    <property type="molecule type" value="Genomic_DNA"/>
</dbReference>
<gene>
    <name evidence="8" type="ORF">V474_08485</name>
</gene>